<organism evidence="2 3">
    <name type="scientific">Laceyella tengchongensis</name>
    <dbReference type="NCBI Taxonomy" id="574699"/>
    <lineage>
        <taxon>Bacteria</taxon>
        <taxon>Bacillati</taxon>
        <taxon>Bacillota</taxon>
        <taxon>Bacilli</taxon>
        <taxon>Bacillales</taxon>
        <taxon>Thermoactinomycetaceae</taxon>
        <taxon>Laceyella</taxon>
    </lineage>
</organism>
<dbReference type="PANTHER" id="PTHR30121:SF6">
    <property type="entry name" value="SLR6007 PROTEIN"/>
    <property type="match status" value="1"/>
</dbReference>
<reference evidence="2" key="1">
    <citation type="submission" date="2017-05" db="EMBL/GenBank/DDBJ databases">
        <authorList>
            <person name="Varghese N."/>
            <person name="Submissions S."/>
        </authorList>
    </citation>
    <scope>NUCLEOTIDE SEQUENCE</scope>
    <source>
        <strain evidence="2">DSM 45262</strain>
    </source>
</reference>
<dbReference type="RefSeq" id="WP_284724336.1">
    <property type="nucleotide sequence ID" value="NZ_FXTU01000004.1"/>
</dbReference>
<dbReference type="PANTHER" id="PTHR30121">
    <property type="entry name" value="UNCHARACTERIZED PROTEIN YJGR-RELATED"/>
    <property type="match status" value="1"/>
</dbReference>
<dbReference type="Gene3D" id="3.40.50.300">
    <property type="entry name" value="P-loop containing nucleotide triphosphate hydrolases"/>
    <property type="match status" value="1"/>
</dbReference>
<feature type="domain" description="TraG P-loop" evidence="1">
    <location>
        <begin position="243"/>
        <end position="608"/>
    </location>
</feature>
<evidence type="ECO:0000259" key="1">
    <source>
        <dbReference type="Pfam" id="PF19044"/>
    </source>
</evidence>
<comment type="caution">
    <text evidence="2">The sequence shown here is derived from an EMBL/GenBank/DDBJ whole genome shotgun (WGS) entry which is preliminary data.</text>
</comment>
<dbReference type="AlphaFoldDB" id="A0AA45WQ31"/>
<keyword evidence="3" id="KW-1185">Reference proteome</keyword>
<dbReference type="InterPro" id="IPR051162">
    <property type="entry name" value="T4SS_component"/>
</dbReference>
<dbReference type="SUPFAM" id="SSF52540">
    <property type="entry name" value="P-loop containing nucleoside triphosphate hydrolases"/>
    <property type="match status" value="1"/>
</dbReference>
<dbReference type="Proteomes" id="UP001157946">
    <property type="component" value="Unassembled WGS sequence"/>
</dbReference>
<dbReference type="EMBL" id="FXTU01000004">
    <property type="protein sequence ID" value="SMP22313.1"/>
    <property type="molecule type" value="Genomic_DNA"/>
</dbReference>
<gene>
    <name evidence="2" type="ORF">SAMN06265361_10439</name>
</gene>
<dbReference type="InterPro" id="IPR027417">
    <property type="entry name" value="P-loop_NTPase"/>
</dbReference>
<name>A0AA45WQ31_9BACL</name>
<dbReference type="Pfam" id="PF19044">
    <property type="entry name" value="P-loop_TraG"/>
    <property type="match status" value="1"/>
</dbReference>
<dbReference type="Gene3D" id="1.10.8.730">
    <property type="match status" value="1"/>
</dbReference>
<proteinExistence type="predicted"/>
<evidence type="ECO:0000313" key="3">
    <source>
        <dbReference type="Proteomes" id="UP001157946"/>
    </source>
</evidence>
<accession>A0AA45WQ31</accession>
<protein>
    <recommendedName>
        <fullName evidence="1">TraG P-loop domain-containing protein</fullName>
    </recommendedName>
</protein>
<dbReference type="InterPro" id="IPR043964">
    <property type="entry name" value="P-loop_TraG"/>
</dbReference>
<evidence type="ECO:0000313" key="2">
    <source>
        <dbReference type="EMBL" id="SMP22313.1"/>
    </source>
</evidence>
<sequence>MFGLFNRKKTEPEKTLESMIDDNRGFLDIIAPDSIEEQFDYIRLGGNYARTLCVSYFTNDVQANFLQNLHNIPHNVSIVHHIEPSASDDMIKSLNRAVIEYRSRLNEPGLRPMDEIRIKNDLSDAEILLDNLTSGRAEMFNEHMYVHIQASSKKELDEVTQIVKAHVSKTMKLLIPHYRMLPAFQTILPLRQNLVSDLTYRNFDTESLSSLFPFDECEIFSEKGIIKGKNLKTNSIIIVDHDELLNRNEVVIATSGGGKSTYLFGDMIRRWMQGTTIRVICPKGEFGDKAKQLGGEWVKVSPLNGNIINPFEIMHSLIPIDDNGEQAASSLLHQKISRLKTMFTLIYKDLKNKQVELSLLEKLLVELYADYGIHWETDFSSVSSTGFPCMEDLYRKIEHKMETDEQFKLLNGLYQVLYPYVEGSYAKCFNGHTNVDLSNDFIVFDISDLRDESDLQQVAMFNILTFMQDDALRDKTTITQIYVDEAHVLADPRNPLAMKFLSNMYKLIRSFQGGVTSATQQVGDFLSAVEGTRNYGEAVILNSISKLYLPMLREELNSIMEKTSENFSEEEQRLLIVNEEEKGKSAGRGVYVVGSKKVNIYVELTPEELRIWDKKWYERKFGKRGEQ</sequence>